<evidence type="ECO:0000259" key="7">
    <source>
        <dbReference type="PROSITE" id="PS50850"/>
    </source>
</evidence>
<keyword evidence="3 6" id="KW-0812">Transmembrane</keyword>
<feature type="transmembrane region" description="Helical" evidence="6">
    <location>
        <begin position="324"/>
        <end position="343"/>
    </location>
</feature>
<dbReference type="AlphaFoldDB" id="A0A0C3CLF3"/>
<name>A0A0C3CLF3_OIDMZ</name>
<dbReference type="PANTHER" id="PTHR23501:SF102">
    <property type="entry name" value="DRUG TRANSPORTER, PUTATIVE (AFU_ORTHOLOGUE AFUA_3G08530)-RELATED"/>
    <property type="match status" value="1"/>
</dbReference>
<organism evidence="8 9">
    <name type="scientific">Oidiodendron maius (strain Zn)</name>
    <dbReference type="NCBI Taxonomy" id="913774"/>
    <lineage>
        <taxon>Eukaryota</taxon>
        <taxon>Fungi</taxon>
        <taxon>Dikarya</taxon>
        <taxon>Ascomycota</taxon>
        <taxon>Pezizomycotina</taxon>
        <taxon>Leotiomycetes</taxon>
        <taxon>Leotiomycetes incertae sedis</taxon>
        <taxon>Myxotrichaceae</taxon>
        <taxon>Oidiodendron</taxon>
    </lineage>
</organism>
<keyword evidence="4 6" id="KW-1133">Transmembrane helix</keyword>
<evidence type="ECO:0000256" key="3">
    <source>
        <dbReference type="ARBA" id="ARBA00022692"/>
    </source>
</evidence>
<comment type="similarity">
    <text evidence="2">Belongs to the major facilitator superfamily. TCR/Tet family.</text>
</comment>
<dbReference type="GO" id="GO:0005886">
    <property type="term" value="C:plasma membrane"/>
    <property type="evidence" value="ECO:0007669"/>
    <property type="project" value="TreeGrafter"/>
</dbReference>
<dbReference type="Gene3D" id="1.20.1250.20">
    <property type="entry name" value="MFS general substrate transporter like domains"/>
    <property type="match status" value="1"/>
</dbReference>
<feature type="transmembrane region" description="Helical" evidence="6">
    <location>
        <begin position="123"/>
        <end position="148"/>
    </location>
</feature>
<evidence type="ECO:0000313" key="9">
    <source>
        <dbReference type="Proteomes" id="UP000054321"/>
    </source>
</evidence>
<evidence type="ECO:0000256" key="2">
    <source>
        <dbReference type="ARBA" id="ARBA00007520"/>
    </source>
</evidence>
<reference evidence="9" key="2">
    <citation type="submission" date="2015-01" db="EMBL/GenBank/DDBJ databases">
        <title>Evolutionary Origins and Diversification of the Mycorrhizal Mutualists.</title>
        <authorList>
            <consortium name="DOE Joint Genome Institute"/>
            <consortium name="Mycorrhizal Genomics Consortium"/>
            <person name="Kohler A."/>
            <person name="Kuo A."/>
            <person name="Nagy L.G."/>
            <person name="Floudas D."/>
            <person name="Copeland A."/>
            <person name="Barry K.W."/>
            <person name="Cichocki N."/>
            <person name="Veneault-Fourrey C."/>
            <person name="LaButti K."/>
            <person name="Lindquist E.A."/>
            <person name="Lipzen A."/>
            <person name="Lundell T."/>
            <person name="Morin E."/>
            <person name="Murat C."/>
            <person name="Riley R."/>
            <person name="Ohm R."/>
            <person name="Sun H."/>
            <person name="Tunlid A."/>
            <person name="Henrissat B."/>
            <person name="Grigoriev I.V."/>
            <person name="Hibbett D.S."/>
            <person name="Martin F."/>
        </authorList>
    </citation>
    <scope>NUCLEOTIDE SEQUENCE [LARGE SCALE GENOMIC DNA]</scope>
    <source>
        <strain evidence="9">Zn</strain>
    </source>
</reference>
<feature type="transmembrane region" description="Helical" evidence="6">
    <location>
        <begin position="98"/>
        <end position="116"/>
    </location>
</feature>
<proteinExistence type="inferred from homology"/>
<dbReference type="SUPFAM" id="SSF103473">
    <property type="entry name" value="MFS general substrate transporter"/>
    <property type="match status" value="2"/>
</dbReference>
<feature type="transmembrane region" description="Helical" evidence="6">
    <location>
        <begin position="38"/>
        <end position="57"/>
    </location>
</feature>
<dbReference type="PANTHER" id="PTHR23501">
    <property type="entry name" value="MAJOR FACILITATOR SUPERFAMILY"/>
    <property type="match status" value="1"/>
</dbReference>
<evidence type="ECO:0000256" key="1">
    <source>
        <dbReference type="ARBA" id="ARBA00004141"/>
    </source>
</evidence>
<dbReference type="Pfam" id="PF07690">
    <property type="entry name" value="MFS_1"/>
    <property type="match status" value="1"/>
</dbReference>
<dbReference type="PROSITE" id="PS50850">
    <property type="entry name" value="MFS"/>
    <property type="match status" value="1"/>
</dbReference>
<dbReference type="CDD" id="cd17502">
    <property type="entry name" value="MFS_Azr1_MDR_like"/>
    <property type="match status" value="1"/>
</dbReference>
<keyword evidence="9" id="KW-1185">Reference proteome</keyword>
<dbReference type="OrthoDB" id="10021397at2759"/>
<dbReference type="InParanoid" id="A0A0C3CLF3"/>
<gene>
    <name evidence="8" type="ORF">OIDMADRAFT_126236</name>
</gene>
<dbReference type="GO" id="GO:0022857">
    <property type="term" value="F:transmembrane transporter activity"/>
    <property type="evidence" value="ECO:0007669"/>
    <property type="project" value="InterPro"/>
</dbReference>
<dbReference type="PRINTS" id="PR01036">
    <property type="entry name" value="TCRTETB"/>
</dbReference>
<dbReference type="HOGENOM" id="CLU_000960_22_0_1"/>
<dbReference type="InterPro" id="IPR011701">
    <property type="entry name" value="MFS"/>
</dbReference>
<feature type="transmembrane region" description="Helical" evidence="6">
    <location>
        <begin position="261"/>
        <end position="285"/>
    </location>
</feature>
<dbReference type="InterPro" id="IPR036259">
    <property type="entry name" value="MFS_trans_sf"/>
</dbReference>
<feature type="transmembrane region" description="Helical" evidence="6">
    <location>
        <begin position="222"/>
        <end position="240"/>
    </location>
</feature>
<protein>
    <recommendedName>
        <fullName evidence="7">Major facilitator superfamily (MFS) profile domain-containing protein</fullName>
    </recommendedName>
</protein>
<feature type="transmembrane region" description="Helical" evidence="6">
    <location>
        <begin position="195"/>
        <end position="216"/>
    </location>
</feature>
<evidence type="ECO:0000313" key="8">
    <source>
        <dbReference type="EMBL" id="KIM99828.1"/>
    </source>
</evidence>
<keyword evidence="5 6" id="KW-0472">Membrane</keyword>
<dbReference type="Gene3D" id="1.20.1720.10">
    <property type="entry name" value="Multidrug resistance protein D"/>
    <property type="match status" value="1"/>
</dbReference>
<dbReference type="EMBL" id="KN832878">
    <property type="protein sequence ID" value="KIM99828.1"/>
    <property type="molecule type" value="Genomic_DNA"/>
</dbReference>
<evidence type="ECO:0000256" key="5">
    <source>
        <dbReference type="ARBA" id="ARBA00023136"/>
    </source>
</evidence>
<dbReference type="FunCoup" id="A0A0C3CLF3">
    <property type="interactions" value="43"/>
</dbReference>
<reference evidence="8 9" key="1">
    <citation type="submission" date="2014-04" db="EMBL/GenBank/DDBJ databases">
        <authorList>
            <consortium name="DOE Joint Genome Institute"/>
            <person name="Kuo A."/>
            <person name="Martino E."/>
            <person name="Perotto S."/>
            <person name="Kohler A."/>
            <person name="Nagy L.G."/>
            <person name="Floudas D."/>
            <person name="Copeland A."/>
            <person name="Barry K.W."/>
            <person name="Cichocki N."/>
            <person name="Veneault-Fourrey C."/>
            <person name="LaButti K."/>
            <person name="Lindquist E.A."/>
            <person name="Lipzen A."/>
            <person name="Lundell T."/>
            <person name="Morin E."/>
            <person name="Murat C."/>
            <person name="Sun H."/>
            <person name="Tunlid A."/>
            <person name="Henrissat B."/>
            <person name="Grigoriev I.V."/>
            <person name="Hibbett D.S."/>
            <person name="Martin F."/>
            <person name="Nordberg H.P."/>
            <person name="Cantor M.N."/>
            <person name="Hua S.X."/>
        </authorList>
    </citation>
    <scope>NUCLEOTIDE SEQUENCE [LARGE SCALE GENOMIC DNA]</scope>
    <source>
        <strain evidence="8 9">Zn</strain>
    </source>
</reference>
<evidence type="ECO:0000256" key="6">
    <source>
        <dbReference type="SAM" id="Phobius"/>
    </source>
</evidence>
<feature type="transmembrane region" description="Helical" evidence="6">
    <location>
        <begin position="297"/>
        <end position="317"/>
    </location>
</feature>
<feature type="domain" description="Major facilitator superfamily (MFS) profile" evidence="7">
    <location>
        <begin position="1"/>
        <end position="492"/>
    </location>
</feature>
<feature type="transmembrane region" description="Helical" evidence="6">
    <location>
        <begin position="154"/>
        <end position="174"/>
    </location>
</feature>
<sequence length="509" mass="54702">MSAFCLGGFLTSLDIVIVGTALPAIAEAFTISSVQYSWAASSYLLASASLLPTWAKLSDIFGRKSIMLLGYACFLIGSLVCAISQNAGMLIVGRALQGAGAGNIEVLINICLADLFNIRERGLYIGIYSASAAAGVVLGPVLGGALISSTSWRWCFWINLPVGFLSLCCLINFLDLPNPHTPVIQGLKAIDWPGALAISSGTIMLLLGIQFGAALYPWSSALVLGLILGGLATLALFLFLQWKISVWPIIPLRLFSSASSVAALIICSCHGFSYVAALYFLPIYFSFVLHASPVTTGLYLLILTGPLVVVVASAGIIVERTGRYRFVIWTAAFCLTLGFGLFTNFPSHLSWVRVIIYQLILALGIGPLFQTPLIALQSWTKHADISSANSLYSFTRELSSSVGVVVAQIIAQNRLKQSMPGLLRAGLPSDLVSSLSRDFTAMSSSRISALSKPHQEHLGRALTDSLRYVWTLETAIAGIAFISSLLLRHNELSKNHNEVRAGLHKMERL</sequence>
<comment type="subcellular location">
    <subcellularLocation>
        <location evidence="1">Membrane</location>
        <topology evidence="1">Multi-pass membrane protein</topology>
    </subcellularLocation>
</comment>
<dbReference type="Proteomes" id="UP000054321">
    <property type="component" value="Unassembled WGS sequence"/>
</dbReference>
<feature type="transmembrane region" description="Helical" evidence="6">
    <location>
        <begin position="69"/>
        <end position="92"/>
    </location>
</feature>
<evidence type="ECO:0000256" key="4">
    <source>
        <dbReference type="ARBA" id="ARBA00022989"/>
    </source>
</evidence>
<dbReference type="InterPro" id="IPR020846">
    <property type="entry name" value="MFS_dom"/>
</dbReference>
<accession>A0A0C3CLF3</accession>
<feature type="transmembrane region" description="Helical" evidence="6">
    <location>
        <begin position="355"/>
        <end position="376"/>
    </location>
</feature>